<gene>
    <name evidence="1" type="ORF">E5163_14330</name>
</gene>
<sequence>MAISNWKHLGDRTVYLALTGEVGAEMHGELARTLDEIAQESAFETVILDNRHLEVTGRSDEARKAIEELGRTFAKTGVKRTVFVASQSQKVPGSEDFIETFEDLGGTVEIHPDFASAAKSLDLSYSGPSPISANA</sequence>
<dbReference type="EMBL" id="SRXW01000005">
    <property type="protein sequence ID" value="TGY87610.1"/>
    <property type="molecule type" value="Genomic_DNA"/>
</dbReference>
<evidence type="ECO:0008006" key="3">
    <source>
        <dbReference type="Google" id="ProtNLM"/>
    </source>
</evidence>
<name>A0A4S2GWT9_9PROT</name>
<accession>A0A4S2GWT9</accession>
<keyword evidence="2" id="KW-1185">Reference proteome</keyword>
<comment type="caution">
    <text evidence="1">The sequence shown here is derived from an EMBL/GenBank/DDBJ whole genome shotgun (WGS) entry which is preliminary data.</text>
</comment>
<protein>
    <recommendedName>
        <fullName evidence="3">STAS domain-containing protein</fullName>
    </recommendedName>
</protein>
<dbReference type="RefSeq" id="WP_135997202.1">
    <property type="nucleotide sequence ID" value="NZ_CP071057.1"/>
</dbReference>
<evidence type="ECO:0000313" key="1">
    <source>
        <dbReference type="EMBL" id="TGY87610.1"/>
    </source>
</evidence>
<reference evidence="1 2" key="1">
    <citation type="journal article" date="2017" name="Int. J. Syst. Evol. Microbiol.">
        <title>Marinicauda algicola sp. nov., isolated from a marine red alga Rhodosorus marinus.</title>
        <authorList>
            <person name="Jeong S.E."/>
            <person name="Jeon S.H."/>
            <person name="Chun B.H."/>
            <person name="Kim D.W."/>
            <person name="Jeon C.O."/>
        </authorList>
    </citation>
    <scope>NUCLEOTIDE SEQUENCE [LARGE SCALE GENOMIC DNA]</scope>
    <source>
        <strain evidence="1 2">JCM 31718</strain>
    </source>
</reference>
<evidence type="ECO:0000313" key="2">
    <source>
        <dbReference type="Proteomes" id="UP000308054"/>
    </source>
</evidence>
<dbReference type="AlphaFoldDB" id="A0A4S2GWT9"/>
<dbReference type="Proteomes" id="UP000308054">
    <property type="component" value="Unassembled WGS sequence"/>
</dbReference>
<organism evidence="1 2">
    <name type="scientific">Marinicauda algicola</name>
    <dbReference type="NCBI Taxonomy" id="2029849"/>
    <lineage>
        <taxon>Bacteria</taxon>
        <taxon>Pseudomonadati</taxon>
        <taxon>Pseudomonadota</taxon>
        <taxon>Alphaproteobacteria</taxon>
        <taxon>Maricaulales</taxon>
        <taxon>Maricaulaceae</taxon>
        <taxon>Marinicauda</taxon>
    </lineage>
</organism>
<proteinExistence type="predicted"/>